<keyword evidence="2" id="KW-0539">Nucleus</keyword>
<sequence length="632" mass="68462">MADQHGPPPSQVADSPPLTPPETDPNESSSRPSRKREREVSLEPANTPKATDDSDVPAGTQLTDARSSAKRNKRALETTQEEAGEDGISKPGSLRSRSRSHSVSPPVGVAVSPGQEFRIRVRQINQGVEDLNWKSPKASGKKDEQITEINVRPTLTPPLEITREISENMDVITDVKDEDEQKVEQQDATNHVATGNDTKDATEQDVTDKGDADKGTDPIHVAAVALTANNHARNRSDEGSKRPSEERRSQKSDEEESASKGAPEPLKRPRDEEEEDPNPRETKRPTPPPEARRSSPPPEKQKPSPKPKSPSSKLSPKLTGFMAYANVSPFAAVKGPNLFASGKSSPPSLFANSSSSTTLSSLPSTSSDPSSSPPKNLKRSGFEAFASSSSPFAAVARSKSPVLGQTSKLGRAKSPSGRSNSVNSNPFASYLGSTQGFVIPAQKRARAESPPESSHSSQERNSTLNVLEPNRSQSPLEGEEVRDAAFGEKLRATRDDENDSNRSDEDSKPILTEQEVITGEEDERTIHQVRAKLFSLEDNQWKERGTGLIRLNVKRFDGNGARLVMRKDAVYALLLNVTLFPGMLAALADSDSRYLRFSAIENGATAHYNLRLGSSKAAQDLLAKILSNVPQA</sequence>
<organism evidence="5 6">
    <name type="scientific">Agaricus bisporus var. burnettii (strain JB137-S8 / ATCC MYA-4627 / FGSC 10392)</name>
    <name type="common">White button mushroom</name>
    <dbReference type="NCBI Taxonomy" id="597362"/>
    <lineage>
        <taxon>Eukaryota</taxon>
        <taxon>Fungi</taxon>
        <taxon>Dikarya</taxon>
        <taxon>Basidiomycota</taxon>
        <taxon>Agaricomycotina</taxon>
        <taxon>Agaricomycetes</taxon>
        <taxon>Agaricomycetidae</taxon>
        <taxon>Agaricales</taxon>
        <taxon>Agaricineae</taxon>
        <taxon>Agaricaceae</taxon>
        <taxon>Agaricus</taxon>
    </lineage>
</organism>
<dbReference type="InParanoid" id="K5XE51"/>
<dbReference type="EMBL" id="JH971387">
    <property type="protein sequence ID" value="EKM81613.1"/>
    <property type="molecule type" value="Genomic_DNA"/>
</dbReference>
<evidence type="ECO:0000256" key="2">
    <source>
        <dbReference type="ARBA" id="ARBA00023242"/>
    </source>
</evidence>
<gene>
    <name evidence="5" type="ORF">AGABI1DRAFT_111894</name>
</gene>
<feature type="compositionally biased region" description="Low complexity" evidence="3">
    <location>
        <begin position="91"/>
        <end position="113"/>
    </location>
</feature>
<dbReference type="SUPFAM" id="SSF50729">
    <property type="entry name" value="PH domain-like"/>
    <property type="match status" value="1"/>
</dbReference>
<evidence type="ECO:0000259" key="4">
    <source>
        <dbReference type="PROSITE" id="PS50196"/>
    </source>
</evidence>
<dbReference type="RefSeq" id="XP_007327493.1">
    <property type="nucleotide sequence ID" value="XM_007327431.1"/>
</dbReference>
<evidence type="ECO:0000256" key="1">
    <source>
        <dbReference type="ARBA" id="ARBA00004123"/>
    </source>
</evidence>
<dbReference type="AlphaFoldDB" id="K5XE51"/>
<dbReference type="KEGG" id="abp:AGABI1DRAFT111894"/>
<feature type="compositionally biased region" description="Low complexity" evidence="3">
    <location>
        <begin position="344"/>
        <end position="374"/>
    </location>
</feature>
<name>K5XE51_AGABU</name>
<dbReference type="InterPro" id="IPR000156">
    <property type="entry name" value="Ran_bind_dom"/>
</dbReference>
<dbReference type="PANTHER" id="PTHR23138:SF142">
    <property type="entry name" value="RAN-BINDING PROTEIN 3B-RELATED"/>
    <property type="match status" value="1"/>
</dbReference>
<feature type="compositionally biased region" description="Polar residues" evidence="3">
    <location>
        <begin position="459"/>
        <end position="475"/>
    </location>
</feature>
<evidence type="ECO:0000256" key="3">
    <source>
        <dbReference type="SAM" id="MobiDB-lite"/>
    </source>
</evidence>
<keyword evidence="6" id="KW-1185">Reference proteome</keyword>
<protein>
    <recommendedName>
        <fullName evidence="4">RanBD1 domain-containing protein</fullName>
    </recommendedName>
</protein>
<feature type="compositionally biased region" description="Pro residues" evidence="3">
    <location>
        <begin position="1"/>
        <end position="10"/>
    </location>
</feature>
<feature type="compositionally biased region" description="Polar residues" evidence="3">
    <location>
        <begin position="186"/>
        <end position="196"/>
    </location>
</feature>
<dbReference type="SMART" id="SM00160">
    <property type="entry name" value="RanBD"/>
    <property type="match status" value="1"/>
</dbReference>
<dbReference type="InterPro" id="IPR011993">
    <property type="entry name" value="PH-like_dom_sf"/>
</dbReference>
<feature type="compositionally biased region" description="Low complexity" evidence="3">
    <location>
        <begin position="382"/>
        <end position="398"/>
    </location>
</feature>
<feature type="compositionally biased region" description="Basic and acidic residues" evidence="3">
    <location>
        <begin position="265"/>
        <end position="284"/>
    </location>
</feature>
<dbReference type="STRING" id="597362.K5XE51"/>
<evidence type="ECO:0000313" key="6">
    <source>
        <dbReference type="Proteomes" id="UP000008493"/>
    </source>
</evidence>
<dbReference type="Gene3D" id="2.30.29.30">
    <property type="entry name" value="Pleckstrin-homology domain (PH domain)/Phosphotyrosine-binding domain (PTB)"/>
    <property type="match status" value="1"/>
</dbReference>
<feature type="region of interest" description="Disordered" evidence="3">
    <location>
        <begin position="1"/>
        <end position="117"/>
    </location>
</feature>
<dbReference type="GO" id="GO:0005634">
    <property type="term" value="C:nucleus"/>
    <property type="evidence" value="ECO:0007669"/>
    <property type="project" value="UniProtKB-SubCell"/>
</dbReference>
<feature type="domain" description="RanBD1" evidence="4">
    <location>
        <begin position="511"/>
        <end position="583"/>
    </location>
</feature>
<dbReference type="Proteomes" id="UP000008493">
    <property type="component" value="Unassembled WGS sequence"/>
</dbReference>
<evidence type="ECO:0000313" key="5">
    <source>
        <dbReference type="EMBL" id="EKM81613.1"/>
    </source>
</evidence>
<reference evidence="6" key="1">
    <citation type="journal article" date="2012" name="Proc. Natl. Acad. Sci. U.S.A.">
        <title>Genome sequence of the button mushroom Agaricus bisporus reveals mechanisms governing adaptation to a humic-rich ecological niche.</title>
        <authorList>
            <person name="Morin E."/>
            <person name="Kohler A."/>
            <person name="Baker A.R."/>
            <person name="Foulongne-Oriol M."/>
            <person name="Lombard V."/>
            <person name="Nagy L.G."/>
            <person name="Ohm R.A."/>
            <person name="Patyshakuliyeva A."/>
            <person name="Brun A."/>
            <person name="Aerts A.L."/>
            <person name="Bailey A.M."/>
            <person name="Billette C."/>
            <person name="Coutinho P.M."/>
            <person name="Deakin G."/>
            <person name="Doddapaneni H."/>
            <person name="Floudas D."/>
            <person name="Grimwood J."/>
            <person name="Hilden K."/>
            <person name="Kuees U."/>
            <person name="LaButti K.M."/>
            <person name="Lapidus A."/>
            <person name="Lindquist E.A."/>
            <person name="Lucas S.M."/>
            <person name="Murat C."/>
            <person name="Riley R.W."/>
            <person name="Salamov A.A."/>
            <person name="Schmutz J."/>
            <person name="Subramanian V."/>
            <person name="Woesten H.A.B."/>
            <person name="Xu J."/>
            <person name="Eastwood D.C."/>
            <person name="Foster G.D."/>
            <person name="Sonnenberg A.S."/>
            <person name="Cullen D."/>
            <person name="de Vries R.P."/>
            <person name="Lundell T."/>
            <person name="Hibbett D.S."/>
            <person name="Henrissat B."/>
            <person name="Burton K.S."/>
            <person name="Kerrigan R.W."/>
            <person name="Challen M.P."/>
            <person name="Grigoriev I.V."/>
            <person name="Martin F."/>
        </authorList>
    </citation>
    <scope>NUCLEOTIDE SEQUENCE [LARGE SCALE GENOMIC DNA]</scope>
    <source>
        <strain evidence="6">JB137-S8 / ATCC MYA-4627 / FGSC 10392</strain>
    </source>
</reference>
<feature type="compositionally biased region" description="Polar residues" evidence="3">
    <location>
        <begin position="416"/>
        <end position="436"/>
    </location>
</feature>
<feature type="compositionally biased region" description="Basic and acidic residues" evidence="3">
    <location>
        <begin position="197"/>
        <end position="217"/>
    </location>
</feature>
<dbReference type="eggNOG" id="KOG0864">
    <property type="taxonomic scope" value="Eukaryota"/>
</dbReference>
<feature type="compositionally biased region" description="Basic and acidic residues" evidence="3">
    <location>
        <begin position="479"/>
        <end position="508"/>
    </location>
</feature>
<feature type="region of interest" description="Disordered" evidence="3">
    <location>
        <begin position="172"/>
        <end position="317"/>
    </location>
</feature>
<dbReference type="PANTHER" id="PTHR23138">
    <property type="entry name" value="RAN BINDING PROTEIN"/>
    <property type="match status" value="1"/>
</dbReference>
<feature type="region of interest" description="Disordered" evidence="3">
    <location>
        <begin position="335"/>
        <end position="511"/>
    </location>
</feature>
<feature type="compositionally biased region" description="Basic and acidic residues" evidence="3">
    <location>
        <begin position="234"/>
        <end position="252"/>
    </location>
</feature>
<dbReference type="PROSITE" id="PS50196">
    <property type="entry name" value="RANBD1"/>
    <property type="match status" value="1"/>
</dbReference>
<proteinExistence type="predicted"/>
<comment type="subcellular location">
    <subcellularLocation>
        <location evidence="1">Nucleus</location>
    </subcellularLocation>
</comment>
<dbReference type="HOGENOM" id="CLU_029557_0_0_1"/>
<dbReference type="GeneID" id="18823447"/>
<dbReference type="OrthoDB" id="185618at2759"/>
<dbReference type="OMA" id="LFKGMRC"/>
<dbReference type="InterPro" id="IPR045255">
    <property type="entry name" value="RanBP1-like"/>
</dbReference>
<accession>K5XE51</accession>
<dbReference type="Pfam" id="PF00638">
    <property type="entry name" value="Ran_BP1"/>
    <property type="match status" value="1"/>
</dbReference>